<organism evidence="1 2">
    <name type="scientific">Harryflintia acetispora</name>
    <dbReference type="NCBI Taxonomy" id="1849041"/>
    <lineage>
        <taxon>Bacteria</taxon>
        <taxon>Bacillati</taxon>
        <taxon>Bacillota</taxon>
        <taxon>Clostridia</taxon>
        <taxon>Eubacteriales</taxon>
        <taxon>Oscillospiraceae</taxon>
        <taxon>Harryflintia</taxon>
    </lineage>
</organism>
<sequence>MKMPQKGIEPSMFAPCGMNCMVCYRHCCHPRPCAGCQGGEDGKPIHCRSCKIKECARERGISYCFACGGYPCERVKNLEKSYRTRYGTSLMENGRLVKEEGLSVFLRRQEEQYTCPDCGGVISLHDRECSECQRKITAQAQRGGADEKNELA</sequence>
<dbReference type="RefSeq" id="WP_132085180.1">
    <property type="nucleotide sequence ID" value="NZ_SLUK01000013.1"/>
</dbReference>
<gene>
    <name evidence="1" type="ORF">EDD78_11354</name>
</gene>
<accession>A0A9X8UH10</accession>
<comment type="caution">
    <text evidence="1">The sequence shown here is derived from an EMBL/GenBank/DDBJ whole genome shotgun (WGS) entry which is preliminary data.</text>
</comment>
<evidence type="ECO:0000313" key="2">
    <source>
        <dbReference type="Proteomes" id="UP000294682"/>
    </source>
</evidence>
<protein>
    <submittedName>
        <fullName evidence="1">Uncharacterized protein DUF3795</fullName>
    </submittedName>
</protein>
<dbReference type="Proteomes" id="UP000294682">
    <property type="component" value="Unassembled WGS sequence"/>
</dbReference>
<keyword evidence="2" id="KW-1185">Reference proteome</keyword>
<name>A0A9X8UH10_9FIRM</name>
<dbReference type="EMBL" id="SLUK01000013">
    <property type="protein sequence ID" value="TCL41580.1"/>
    <property type="molecule type" value="Genomic_DNA"/>
</dbReference>
<proteinExistence type="predicted"/>
<evidence type="ECO:0000313" key="1">
    <source>
        <dbReference type="EMBL" id="TCL41580.1"/>
    </source>
</evidence>
<dbReference type="AlphaFoldDB" id="A0A9X8UH10"/>
<reference evidence="1 2" key="1">
    <citation type="submission" date="2019-03" db="EMBL/GenBank/DDBJ databases">
        <title>Genomic Encyclopedia of Type Strains, Phase IV (KMG-IV): sequencing the most valuable type-strain genomes for metagenomic binning, comparative biology and taxonomic classification.</title>
        <authorList>
            <person name="Goeker M."/>
        </authorList>
    </citation>
    <scope>NUCLEOTIDE SEQUENCE [LARGE SCALE GENOMIC DNA]</scope>
    <source>
        <strain evidence="1 2">DSM 100433</strain>
    </source>
</reference>
<dbReference type="InterPro" id="IPR024227">
    <property type="entry name" value="DUF3795"/>
</dbReference>
<dbReference type="Pfam" id="PF12675">
    <property type="entry name" value="DUF3795"/>
    <property type="match status" value="1"/>
</dbReference>